<comment type="caution">
    <text evidence="2">The sequence shown here is derived from an EMBL/GenBank/DDBJ whole genome shotgun (WGS) entry which is preliminary data.</text>
</comment>
<reference evidence="2 3" key="1">
    <citation type="submission" date="2024-04" db="EMBL/GenBank/DDBJ databases">
        <title>Tritrichomonas musculus Genome.</title>
        <authorList>
            <person name="Alves-Ferreira E."/>
            <person name="Grigg M."/>
            <person name="Lorenzi H."/>
            <person name="Galac M."/>
        </authorList>
    </citation>
    <scope>NUCLEOTIDE SEQUENCE [LARGE SCALE GENOMIC DNA]</scope>
    <source>
        <strain evidence="2 3">EAF2021</strain>
    </source>
</reference>
<keyword evidence="3" id="KW-1185">Reference proteome</keyword>
<dbReference type="Proteomes" id="UP001470230">
    <property type="component" value="Unassembled WGS sequence"/>
</dbReference>
<gene>
    <name evidence="2" type="ORF">M9Y10_043014</name>
</gene>
<evidence type="ECO:0000313" key="2">
    <source>
        <dbReference type="EMBL" id="KAK8883912.1"/>
    </source>
</evidence>
<proteinExistence type="predicted"/>
<feature type="domain" description="F5/8 type C" evidence="1">
    <location>
        <begin position="277"/>
        <end position="430"/>
    </location>
</feature>
<sequence length="435" mass="50892">MSSTNRIQLDSSCIFGVPLQTYENEFTFLVNGEKFKTSRLISELLSPKICKIHSVDPTIDTFCINTSEHGHFSNILDLVKFNAKSIPTSEIPFIAEVVEQLGNETLRLTDDETPQELNLDTIIPKIMKHEKIRFYGKNFQEEIEFIASHFSEICDSRKEEMFQLQLSTLHLILSDPKLVLNDEDQLLNLVNELYREDDRFRSLYETVYFERVTSESISSFLDEFDMNDLTNATWQRLSNRLKQEIKLETNSSEDHSKARYKMKGTSLSFTTDNVFKGIVNHLRMKSNGNIDNEISFSYSSNNHENANNRYSDVRHISLFDDQSKSFLTKDIQGSWICLHFKNHRIIPSAYTIKTDSGSPYLRSWFIEASNDNSSWETIDEQRDCSYLKGSFRVHTFNIEKEKMKEIQYIRIRQIQTWDSYNFLRLNAFEVYGTLI</sequence>
<evidence type="ECO:0000259" key="1">
    <source>
        <dbReference type="PROSITE" id="PS50022"/>
    </source>
</evidence>
<protein>
    <recommendedName>
        <fullName evidence="1">F5/8 type C domain-containing protein</fullName>
    </recommendedName>
</protein>
<accession>A0ABR2JYH7</accession>
<dbReference type="InterPro" id="IPR000421">
    <property type="entry name" value="FA58C"/>
</dbReference>
<dbReference type="InterPro" id="IPR008979">
    <property type="entry name" value="Galactose-bd-like_sf"/>
</dbReference>
<name>A0ABR2JYH7_9EUKA</name>
<dbReference type="PROSITE" id="PS50022">
    <property type="entry name" value="FA58C_3"/>
    <property type="match status" value="1"/>
</dbReference>
<dbReference type="EMBL" id="JAPFFF010000008">
    <property type="protein sequence ID" value="KAK8883912.1"/>
    <property type="molecule type" value="Genomic_DNA"/>
</dbReference>
<organism evidence="2 3">
    <name type="scientific">Tritrichomonas musculus</name>
    <dbReference type="NCBI Taxonomy" id="1915356"/>
    <lineage>
        <taxon>Eukaryota</taxon>
        <taxon>Metamonada</taxon>
        <taxon>Parabasalia</taxon>
        <taxon>Tritrichomonadida</taxon>
        <taxon>Tritrichomonadidae</taxon>
        <taxon>Tritrichomonas</taxon>
    </lineage>
</organism>
<evidence type="ECO:0000313" key="3">
    <source>
        <dbReference type="Proteomes" id="UP001470230"/>
    </source>
</evidence>
<dbReference type="SUPFAM" id="SSF49785">
    <property type="entry name" value="Galactose-binding domain-like"/>
    <property type="match status" value="1"/>
</dbReference>
<dbReference type="Gene3D" id="2.60.120.260">
    <property type="entry name" value="Galactose-binding domain-like"/>
    <property type="match status" value="1"/>
</dbReference>